<keyword evidence="3" id="KW-0805">Transcription regulation</keyword>
<evidence type="ECO:0000256" key="4">
    <source>
        <dbReference type="ARBA" id="ARBA00023125"/>
    </source>
</evidence>
<dbReference type="InterPro" id="IPR016032">
    <property type="entry name" value="Sig_transdc_resp-reg_C-effctor"/>
</dbReference>
<dbReference type="SUPFAM" id="SSF46894">
    <property type="entry name" value="C-terminal effector domain of the bipartite response regulators"/>
    <property type="match status" value="1"/>
</dbReference>
<dbReference type="PANTHER" id="PTHR48111">
    <property type="entry name" value="REGULATOR OF RPOS"/>
    <property type="match status" value="1"/>
</dbReference>
<dbReference type="GO" id="GO:0032993">
    <property type="term" value="C:protein-DNA complex"/>
    <property type="evidence" value="ECO:0007669"/>
    <property type="project" value="TreeGrafter"/>
</dbReference>
<keyword evidence="2" id="KW-0902">Two-component regulatory system</keyword>
<dbReference type="SMART" id="SM00862">
    <property type="entry name" value="Trans_reg_C"/>
    <property type="match status" value="1"/>
</dbReference>
<evidence type="ECO:0000256" key="3">
    <source>
        <dbReference type="ARBA" id="ARBA00023015"/>
    </source>
</evidence>
<dbReference type="EMBL" id="LR134204">
    <property type="protein sequence ID" value="VEB92735.1"/>
    <property type="molecule type" value="Genomic_DNA"/>
</dbReference>
<keyword evidence="1" id="KW-0597">Phosphoprotein</keyword>
<feature type="DNA-binding region" description="OmpR/PhoB-type" evidence="6">
    <location>
        <begin position="1"/>
        <end position="82"/>
    </location>
</feature>
<feature type="domain" description="OmpR/PhoB-type" evidence="7">
    <location>
        <begin position="1"/>
        <end position="82"/>
    </location>
</feature>
<dbReference type="InterPro" id="IPR036388">
    <property type="entry name" value="WH-like_DNA-bd_sf"/>
</dbReference>
<evidence type="ECO:0000256" key="2">
    <source>
        <dbReference type="ARBA" id="ARBA00023012"/>
    </source>
</evidence>
<dbReference type="InterPro" id="IPR039420">
    <property type="entry name" value="WalR-like"/>
</dbReference>
<name>A0A447UPX2_CITKO</name>
<dbReference type="PROSITE" id="PS51755">
    <property type="entry name" value="OMPR_PHOB"/>
    <property type="match status" value="1"/>
</dbReference>
<dbReference type="GO" id="GO:0000976">
    <property type="term" value="F:transcription cis-regulatory region binding"/>
    <property type="evidence" value="ECO:0007669"/>
    <property type="project" value="TreeGrafter"/>
</dbReference>
<evidence type="ECO:0000256" key="5">
    <source>
        <dbReference type="ARBA" id="ARBA00023163"/>
    </source>
</evidence>
<evidence type="ECO:0000313" key="9">
    <source>
        <dbReference type="Proteomes" id="UP000270272"/>
    </source>
</evidence>
<dbReference type="GO" id="GO:0005829">
    <property type="term" value="C:cytosol"/>
    <property type="evidence" value="ECO:0007669"/>
    <property type="project" value="TreeGrafter"/>
</dbReference>
<proteinExistence type="predicted"/>
<dbReference type="CDD" id="cd00383">
    <property type="entry name" value="trans_reg_C"/>
    <property type="match status" value="1"/>
</dbReference>
<dbReference type="Gene3D" id="1.10.10.10">
    <property type="entry name" value="Winged helix-like DNA-binding domain superfamily/Winged helix DNA-binding domain"/>
    <property type="match status" value="1"/>
</dbReference>
<protein>
    <submittedName>
        <fullName evidence="8">DNA-binding transcriptional activator CusR</fullName>
    </submittedName>
</protein>
<evidence type="ECO:0000256" key="1">
    <source>
        <dbReference type="ARBA" id="ARBA00022553"/>
    </source>
</evidence>
<dbReference type="Pfam" id="PF00486">
    <property type="entry name" value="Trans_reg_C"/>
    <property type="match status" value="1"/>
</dbReference>
<evidence type="ECO:0000259" key="7">
    <source>
        <dbReference type="PROSITE" id="PS51755"/>
    </source>
</evidence>
<gene>
    <name evidence="8" type="primary">copR</name>
    <name evidence="8" type="ORF">NCTC11075_03597</name>
</gene>
<keyword evidence="4 6" id="KW-0238">DNA-binding</keyword>
<accession>A0A447UPX2</accession>
<dbReference type="FunFam" id="1.10.10.10:FF:000005">
    <property type="entry name" value="Two-component system response regulator"/>
    <property type="match status" value="1"/>
</dbReference>
<keyword evidence="5" id="KW-0804">Transcription</keyword>
<dbReference type="GO" id="GO:0006355">
    <property type="term" value="P:regulation of DNA-templated transcription"/>
    <property type="evidence" value="ECO:0007669"/>
    <property type="project" value="InterPro"/>
</dbReference>
<dbReference type="PANTHER" id="PTHR48111:SF41">
    <property type="entry name" value="TRANSCRIPTIONAL REGULATORY PROTEIN CUSR-RELATED"/>
    <property type="match status" value="1"/>
</dbReference>
<organism evidence="8 9">
    <name type="scientific">Citrobacter koseri</name>
    <name type="common">Citrobacter diversus</name>
    <dbReference type="NCBI Taxonomy" id="545"/>
    <lineage>
        <taxon>Bacteria</taxon>
        <taxon>Pseudomonadati</taxon>
        <taxon>Pseudomonadota</taxon>
        <taxon>Gammaproteobacteria</taxon>
        <taxon>Enterobacterales</taxon>
        <taxon>Enterobacteriaceae</taxon>
        <taxon>Citrobacter</taxon>
    </lineage>
</organism>
<dbReference type="Proteomes" id="UP000270272">
    <property type="component" value="Chromosome"/>
</dbReference>
<evidence type="ECO:0000313" key="8">
    <source>
        <dbReference type="EMBL" id="VEB92735.1"/>
    </source>
</evidence>
<dbReference type="GO" id="GO:0000156">
    <property type="term" value="F:phosphorelay response regulator activity"/>
    <property type="evidence" value="ECO:0007669"/>
    <property type="project" value="TreeGrafter"/>
</dbReference>
<evidence type="ECO:0000256" key="6">
    <source>
        <dbReference type="PROSITE-ProRule" id="PRU01091"/>
    </source>
</evidence>
<dbReference type="InterPro" id="IPR001867">
    <property type="entry name" value="OmpR/PhoB-type_DNA-bd"/>
</dbReference>
<reference evidence="8 9" key="1">
    <citation type="submission" date="2018-12" db="EMBL/GenBank/DDBJ databases">
        <authorList>
            <consortium name="Pathogen Informatics"/>
        </authorList>
    </citation>
    <scope>NUCLEOTIDE SEQUENCE [LARGE SCALE GENOMIC DNA]</scope>
    <source>
        <strain evidence="8 9">NCTC11075</strain>
    </source>
</reference>
<sequence length="85" mass="9808">MIRSGKKIHLTGKEYVLLELLLQRTGEVLPRSLISSLVWNMNFDSDTNVIDVAVRRLRSKIDDDFEPKLIHTVRGAGYVLEIREE</sequence>
<dbReference type="AlphaFoldDB" id="A0A447UPX2"/>